<dbReference type="AlphaFoldDB" id="A0AAV8QSV7"/>
<reference evidence="1 2" key="1">
    <citation type="submission" date="2022-12" db="EMBL/GenBank/DDBJ databases">
        <title>Chromosome-scale assembly of the Ensete ventricosum genome.</title>
        <authorList>
            <person name="Dussert Y."/>
            <person name="Stocks J."/>
            <person name="Wendawek A."/>
            <person name="Woldeyes F."/>
            <person name="Nichols R.A."/>
            <person name="Borrell J.S."/>
        </authorList>
    </citation>
    <scope>NUCLEOTIDE SEQUENCE [LARGE SCALE GENOMIC DNA]</scope>
    <source>
        <strain evidence="2">cv. Maze</strain>
        <tissue evidence="1">Seeds</tissue>
    </source>
</reference>
<organism evidence="1 2">
    <name type="scientific">Ensete ventricosum</name>
    <name type="common">Abyssinian banana</name>
    <name type="synonym">Musa ensete</name>
    <dbReference type="NCBI Taxonomy" id="4639"/>
    <lineage>
        <taxon>Eukaryota</taxon>
        <taxon>Viridiplantae</taxon>
        <taxon>Streptophyta</taxon>
        <taxon>Embryophyta</taxon>
        <taxon>Tracheophyta</taxon>
        <taxon>Spermatophyta</taxon>
        <taxon>Magnoliopsida</taxon>
        <taxon>Liliopsida</taxon>
        <taxon>Zingiberales</taxon>
        <taxon>Musaceae</taxon>
        <taxon>Ensete</taxon>
    </lineage>
</organism>
<keyword evidence="2" id="KW-1185">Reference proteome</keyword>
<evidence type="ECO:0000313" key="1">
    <source>
        <dbReference type="EMBL" id="KAJ8478003.1"/>
    </source>
</evidence>
<protein>
    <submittedName>
        <fullName evidence="1">Uncharacterized protein</fullName>
    </submittedName>
</protein>
<dbReference type="EMBL" id="JAQQAF010000006">
    <property type="protein sequence ID" value="KAJ8478003.1"/>
    <property type="molecule type" value="Genomic_DNA"/>
</dbReference>
<name>A0AAV8QSV7_ENSVE</name>
<gene>
    <name evidence="1" type="ORF">OPV22_021730</name>
</gene>
<evidence type="ECO:0000313" key="2">
    <source>
        <dbReference type="Proteomes" id="UP001222027"/>
    </source>
</evidence>
<sequence length="109" mass="11933">MMRPNPPSRSIRRPLSNPSPTCVLLPIDPTVVMEAMGREKATTFRALDGGASRAMKGEEAGGGGRLHPKKEDRDTYIDRVTGSNMPWVSPAANCHGKCVRLVVFFRVIL</sequence>
<accession>A0AAV8QSV7</accession>
<dbReference type="Proteomes" id="UP001222027">
    <property type="component" value="Unassembled WGS sequence"/>
</dbReference>
<proteinExistence type="predicted"/>
<comment type="caution">
    <text evidence="1">The sequence shown here is derived from an EMBL/GenBank/DDBJ whole genome shotgun (WGS) entry which is preliminary data.</text>
</comment>